<dbReference type="InterPro" id="IPR051452">
    <property type="entry name" value="Diverse_Oxidoreductases"/>
</dbReference>
<keyword evidence="5" id="KW-0411">Iron-sulfur</keyword>
<dbReference type="PROSITE" id="PS00197">
    <property type="entry name" value="2FE2S_FER_1"/>
    <property type="match status" value="1"/>
</dbReference>
<dbReference type="InterPro" id="IPR036010">
    <property type="entry name" value="2Fe-2S_ferredoxin-like_sf"/>
</dbReference>
<dbReference type="InterPro" id="IPR006058">
    <property type="entry name" value="2Fe2S_fd_BS"/>
</dbReference>
<dbReference type="InterPro" id="IPR002888">
    <property type="entry name" value="2Fe-2S-bd"/>
</dbReference>
<evidence type="ECO:0000313" key="7">
    <source>
        <dbReference type="EMBL" id="KKO06951.1"/>
    </source>
</evidence>
<evidence type="ECO:0000256" key="4">
    <source>
        <dbReference type="ARBA" id="ARBA00023004"/>
    </source>
</evidence>
<dbReference type="GO" id="GO:0046872">
    <property type="term" value="F:metal ion binding"/>
    <property type="evidence" value="ECO:0007669"/>
    <property type="project" value="UniProtKB-KW"/>
</dbReference>
<comment type="caution">
    <text evidence="7">The sequence shown here is derived from an EMBL/GenBank/DDBJ whole genome shotgun (WGS) entry which is preliminary data.</text>
</comment>
<dbReference type="EMBL" id="LAZR01000014">
    <property type="protein sequence ID" value="KKO06951.1"/>
    <property type="molecule type" value="Genomic_DNA"/>
</dbReference>
<keyword evidence="3" id="KW-0560">Oxidoreductase</keyword>
<dbReference type="PROSITE" id="PS51085">
    <property type="entry name" value="2FE2S_FER_2"/>
    <property type="match status" value="1"/>
</dbReference>
<evidence type="ECO:0000256" key="1">
    <source>
        <dbReference type="ARBA" id="ARBA00022714"/>
    </source>
</evidence>
<evidence type="ECO:0000256" key="5">
    <source>
        <dbReference type="ARBA" id="ARBA00023014"/>
    </source>
</evidence>
<dbReference type="Gene3D" id="3.10.20.30">
    <property type="match status" value="1"/>
</dbReference>
<dbReference type="SUPFAM" id="SSF54292">
    <property type="entry name" value="2Fe-2S ferredoxin-like"/>
    <property type="match status" value="1"/>
</dbReference>
<dbReference type="SUPFAM" id="SSF47741">
    <property type="entry name" value="CO dehydrogenase ISP C-domain like"/>
    <property type="match status" value="1"/>
</dbReference>
<dbReference type="GO" id="GO:0051537">
    <property type="term" value="F:2 iron, 2 sulfur cluster binding"/>
    <property type="evidence" value="ECO:0007669"/>
    <property type="project" value="UniProtKB-KW"/>
</dbReference>
<dbReference type="Pfam" id="PF01799">
    <property type="entry name" value="Fer2_2"/>
    <property type="match status" value="1"/>
</dbReference>
<accession>A0A0F9VPB1</accession>
<dbReference type="PANTHER" id="PTHR44379">
    <property type="entry name" value="OXIDOREDUCTASE WITH IRON-SULFUR SUBUNIT"/>
    <property type="match status" value="1"/>
</dbReference>
<feature type="domain" description="2Fe-2S ferredoxin-type" evidence="6">
    <location>
        <begin position="1"/>
        <end position="76"/>
    </location>
</feature>
<dbReference type="CDD" id="cd00207">
    <property type="entry name" value="fer2"/>
    <property type="match status" value="1"/>
</dbReference>
<keyword evidence="2" id="KW-0479">Metal-binding</keyword>
<dbReference type="FunFam" id="3.10.20.30:FF:000020">
    <property type="entry name" value="Xanthine dehydrogenase iron-sulfur subunit"/>
    <property type="match status" value="1"/>
</dbReference>
<gene>
    <name evidence="7" type="ORF">LCGC14_0061370</name>
</gene>
<dbReference type="Gene3D" id="1.10.150.120">
    <property type="entry name" value="[2Fe-2S]-binding domain"/>
    <property type="match status" value="1"/>
</dbReference>
<protein>
    <recommendedName>
        <fullName evidence="6">2Fe-2S ferredoxin-type domain-containing protein</fullName>
    </recommendedName>
</protein>
<keyword evidence="4" id="KW-0408">Iron</keyword>
<sequence>MIEFTINGNTRQLDIEPEMPLLWALRNELGLTGTKFGCGIAACGACTVHVDGQPVRSCVTPVSAVRNSQVTTIEGLTVNAAGNPALTAVQQAWIDHQVPQCGYCQSGMIMAVSALLADNPNPDEAAIERSVSNVCRCGTYPRVSKAIRAIIADNAGSAASAQGDTV</sequence>
<dbReference type="AlphaFoldDB" id="A0A0F9VPB1"/>
<reference evidence="7" key="1">
    <citation type="journal article" date="2015" name="Nature">
        <title>Complex archaea that bridge the gap between prokaryotes and eukaryotes.</title>
        <authorList>
            <person name="Spang A."/>
            <person name="Saw J.H."/>
            <person name="Jorgensen S.L."/>
            <person name="Zaremba-Niedzwiedzka K."/>
            <person name="Martijn J."/>
            <person name="Lind A.E."/>
            <person name="van Eijk R."/>
            <person name="Schleper C."/>
            <person name="Guy L."/>
            <person name="Ettema T.J."/>
        </authorList>
    </citation>
    <scope>NUCLEOTIDE SEQUENCE</scope>
</reference>
<name>A0A0F9VPB1_9ZZZZ</name>
<evidence type="ECO:0000256" key="2">
    <source>
        <dbReference type="ARBA" id="ARBA00022723"/>
    </source>
</evidence>
<organism evidence="7">
    <name type="scientific">marine sediment metagenome</name>
    <dbReference type="NCBI Taxonomy" id="412755"/>
    <lineage>
        <taxon>unclassified sequences</taxon>
        <taxon>metagenomes</taxon>
        <taxon>ecological metagenomes</taxon>
    </lineage>
</organism>
<dbReference type="GO" id="GO:0016491">
    <property type="term" value="F:oxidoreductase activity"/>
    <property type="evidence" value="ECO:0007669"/>
    <property type="project" value="UniProtKB-KW"/>
</dbReference>
<dbReference type="InterPro" id="IPR012675">
    <property type="entry name" value="Beta-grasp_dom_sf"/>
</dbReference>
<dbReference type="Pfam" id="PF00111">
    <property type="entry name" value="Fer2"/>
    <property type="match status" value="1"/>
</dbReference>
<dbReference type="PANTHER" id="PTHR44379:SF2">
    <property type="entry name" value="BLR6218 PROTEIN"/>
    <property type="match status" value="1"/>
</dbReference>
<proteinExistence type="predicted"/>
<evidence type="ECO:0000259" key="6">
    <source>
        <dbReference type="PROSITE" id="PS51085"/>
    </source>
</evidence>
<dbReference type="InterPro" id="IPR036884">
    <property type="entry name" value="2Fe-2S-bd_dom_sf"/>
</dbReference>
<evidence type="ECO:0000256" key="3">
    <source>
        <dbReference type="ARBA" id="ARBA00023002"/>
    </source>
</evidence>
<dbReference type="InterPro" id="IPR001041">
    <property type="entry name" value="2Fe-2S_ferredoxin-type"/>
</dbReference>
<keyword evidence="1" id="KW-0001">2Fe-2S</keyword>